<feature type="transmembrane region" description="Helical" evidence="10">
    <location>
        <begin position="194"/>
        <end position="221"/>
    </location>
</feature>
<evidence type="ECO:0000259" key="12">
    <source>
        <dbReference type="PROSITE" id="PS50110"/>
    </source>
</evidence>
<dbReference type="AlphaFoldDB" id="A0A840CHL9"/>
<dbReference type="InterPro" id="IPR000014">
    <property type="entry name" value="PAS"/>
</dbReference>
<feature type="modified residue" description="4-aspartylphosphate" evidence="9">
    <location>
        <position position="672"/>
    </location>
</feature>
<dbReference type="SUPFAM" id="SSF55785">
    <property type="entry name" value="PYP-like sensor domain (PAS domain)"/>
    <property type="match status" value="1"/>
</dbReference>
<keyword evidence="4" id="KW-0808">Transferase</keyword>
<dbReference type="InterPro" id="IPR001610">
    <property type="entry name" value="PAC"/>
</dbReference>
<comment type="caution">
    <text evidence="15">The sequence shown here is derived from an EMBL/GenBank/DDBJ whole genome shotgun (WGS) entry which is preliminary data.</text>
</comment>
<dbReference type="SMART" id="SM00387">
    <property type="entry name" value="HATPase_c"/>
    <property type="match status" value="1"/>
</dbReference>
<dbReference type="SMART" id="SM00388">
    <property type="entry name" value="HisKA"/>
    <property type="match status" value="1"/>
</dbReference>
<dbReference type="SUPFAM" id="SSF55874">
    <property type="entry name" value="ATPase domain of HSP90 chaperone/DNA topoisomerase II/histidine kinase"/>
    <property type="match status" value="1"/>
</dbReference>
<feature type="domain" description="Response regulatory" evidence="12">
    <location>
        <begin position="621"/>
        <end position="734"/>
    </location>
</feature>
<dbReference type="InterPro" id="IPR003661">
    <property type="entry name" value="HisK_dim/P_dom"/>
</dbReference>
<dbReference type="PANTHER" id="PTHR43065:SF46">
    <property type="entry name" value="C4-DICARBOXYLATE TRANSPORT SENSOR PROTEIN DCTB"/>
    <property type="match status" value="1"/>
</dbReference>
<dbReference type="NCBIfam" id="TIGR00229">
    <property type="entry name" value="sensory_box"/>
    <property type="match status" value="1"/>
</dbReference>
<dbReference type="Pfam" id="PF08448">
    <property type="entry name" value="PAS_4"/>
    <property type="match status" value="1"/>
</dbReference>
<evidence type="ECO:0000256" key="5">
    <source>
        <dbReference type="ARBA" id="ARBA00022741"/>
    </source>
</evidence>
<evidence type="ECO:0000256" key="7">
    <source>
        <dbReference type="ARBA" id="ARBA00022840"/>
    </source>
</evidence>
<dbReference type="InterPro" id="IPR036890">
    <property type="entry name" value="HATPase_C_sf"/>
</dbReference>
<dbReference type="InterPro" id="IPR004358">
    <property type="entry name" value="Sig_transdc_His_kin-like_C"/>
</dbReference>
<dbReference type="PROSITE" id="PS50113">
    <property type="entry name" value="PAC"/>
    <property type="match status" value="1"/>
</dbReference>
<name>A0A840CHL9_9RHOB</name>
<accession>A0A840CHL9</accession>
<dbReference type="SMART" id="SM00091">
    <property type="entry name" value="PAS"/>
    <property type="match status" value="1"/>
</dbReference>
<reference evidence="15" key="1">
    <citation type="submission" date="2020-08" db="EMBL/GenBank/DDBJ databases">
        <title>Genomic Encyclopedia of Type Strains, Phase IV (KMG-IV): sequencing the most valuable type-strain genomes for metagenomic binning, comparative biology and taxonomic classification.</title>
        <authorList>
            <person name="Goeker M."/>
        </authorList>
    </citation>
    <scope>NUCLEOTIDE SEQUENCE [LARGE SCALE GENOMIC DNA]</scope>
    <source>
        <strain evidence="15">DSM 105040</strain>
    </source>
</reference>
<evidence type="ECO:0000256" key="10">
    <source>
        <dbReference type="SAM" id="Phobius"/>
    </source>
</evidence>
<keyword evidence="5" id="KW-0547">Nucleotide-binding</keyword>
<keyword evidence="7" id="KW-0067">ATP-binding</keyword>
<dbReference type="InterPro" id="IPR011006">
    <property type="entry name" value="CheY-like_superfamily"/>
</dbReference>
<dbReference type="EMBL" id="JACIEQ010000003">
    <property type="protein sequence ID" value="MBB4022739.1"/>
    <property type="molecule type" value="Genomic_DNA"/>
</dbReference>
<evidence type="ECO:0000256" key="4">
    <source>
        <dbReference type="ARBA" id="ARBA00022679"/>
    </source>
</evidence>
<dbReference type="InterPro" id="IPR035965">
    <property type="entry name" value="PAS-like_dom_sf"/>
</dbReference>
<dbReference type="Gene3D" id="1.10.287.130">
    <property type="match status" value="1"/>
</dbReference>
<evidence type="ECO:0000256" key="6">
    <source>
        <dbReference type="ARBA" id="ARBA00022777"/>
    </source>
</evidence>
<keyword evidence="8" id="KW-0902">Two-component regulatory system</keyword>
<sequence>MDGSNTGKSLARSYAIGVAALFLLLVTVSLGPYLGIQTRAQFREIEASWLNYSGDAGKKGVWISSIRGYLGYGGVIHDFKNYILRQDPFCLDQTRVQLEQFQAVIEDYLAAPIGPEERAALEVIGATVREYEVKLPIAVQAAQEGWDVARTDRLVRVDDTAAIEALGQLERLWQANRQKSTERIIQAVGEGERLIWVGFLSVVSLVVAALTLGVLFAVLLLDMRRAMHRLADELRVRRRLETSEVRLATAVEQSPATIFITDMDARILYANRRFEDITGWTRAEVEGKTPRFLQSGDTPPEVYREIRESLARGETWQGVFRNRRKDSGSYWAETTILPLIGPDGTVQNFIGIAEDITERRHARDQVVRAQKLEAVGLLAGGVAHDFNNILTTIVGAAHLAALDAPAGSAIAGEIEQIDIAARRAQSLVKELLTFARRQPGRPQPTNLTTLMLEVTRLMRASIPPTIALDCCDGVEPFIVMADPTHLHQILMNLCRNAAEAIGGASGTIRVSAHAVTEDLPEGLAPRPDGWVRLEVTDDGPGMSADTRRQLFDPFFTTKPLGKGSGLGLAVVSALVEEMGGGIALDSALGTGTTFAIFLPGAREAELESEAPPDEIPRGRERVMLIDDESEVAGTFRRMLLRLGYQVEAFTSSVVALERFSRRPRQYDLVITDVVMPGLSGEELAEAMRRLRPDVPIIFCTGYAPSGITLSGPAPDVLDKPVDPALLARRVRAMLDTRGA</sequence>
<dbReference type="SMART" id="SM00086">
    <property type="entry name" value="PAC"/>
    <property type="match status" value="1"/>
</dbReference>
<feature type="domain" description="PAS" evidence="13">
    <location>
        <begin position="243"/>
        <end position="313"/>
    </location>
</feature>
<dbReference type="PRINTS" id="PR00344">
    <property type="entry name" value="BCTRLSENSOR"/>
</dbReference>
<evidence type="ECO:0000313" key="15">
    <source>
        <dbReference type="EMBL" id="MBB4022739.1"/>
    </source>
</evidence>
<feature type="domain" description="Histidine kinase" evidence="11">
    <location>
        <begin position="381"/>
        <end position="602"/>
    </location>
</feature>
<dbReference type="InterPro" id="IPR000700">
    <property type="entry name" value="PAS-assoc_C"/>
</dbReference>
<dbReference type="GO" id="GO:0005524">
    <property type="term" value="F:ATP binding"/>
    <property type="evidence" value="ECO:0007669"/>
    <property type="project" value="UniProtKB-KW"/>
</dbReference>
<evidence type="ECO:0000256" key="8">
    <source>
        <dbReference type="ARBA" id="ARBA00023012"/>
    </source>
</evidence>
<feature type="transmembrane region" description="Helical" evidence="10">
    <location>
        <begin position="12"/>
        <end position="34"/>
    </location>
</feature>
<evidence type="ECO:0000259" key="13">
    <source>
        <dbReference type="PROSITE" id="PS50112"/>
    </source>
</evidence>
<evidence type="ECO:0000256" key="1">
    <source>
        <dbReference type="ARBA" id="ARBA00000085"/>
    </source>
</evidence>
<evidence type="ECO:0000313" key="16">
    <source>
        <dbReference type="Proteomes" id="UP000585681"/>
    </source>
</evidence>
<protein>
    <recommendedName>
        <fullName evidence="2">histidine kinase</fullName>
        <ecNumber evidence="2">2.7.13.3</ecNumber>
    </recommendedName>
</protein>
<keyword evidence="3 9" id="KW-0597">Phosphoprotein</keyword>
<evidence type="ECO:0000259" key="11">
    <source>
        <dbReference type="PROSITE" id="PS50109"/>
    </source>
</evidence>
<dbReference type="Gene3D" id="3.30.565.10">
    <property type="entry name" value="Histidine kinase-like ATPase, C-terminal domain"/>
    <property type="match status" value="1"/>
</dbReference>
<dbReference type="InterPro" id="IPR001789">
    <property type="entry name" value="Sig_transdc_resp-reg_receiver"/>
</dbReference>
<evidence type="ECO:0000256" key="3">
    <source>
        <dbReference type="ARBA" id="ARBA00022553"/>
    </source>
</evidence>
<dbReference type="PANTHER" id="PTHR43065">
    <property type="entry name" value="SENSOR HISTIDINE KINASE"/>
    <property type="match status" value="1"/>
</dbReference>
<dbReference type="PROSITE" id="PS50110">
    <property type="entry name" value="RESPONSE_REGULATORY"/>
    <property type="match status" value="1"/>
</dbReference>
<dbReference type="Gene3D" id="3.30.450.20">
    <property type="entry name" value="PAS domain"/>
    <property type="match status" value="1"/>
</dbReference>
<keyword evidence="10" id="KW-0472">Membrane</keyword>
<dbReference type="Pfam" id="PF00072">
    <property type="entry name" value="Response_reg"/>
    <property type="match status" value="1"/>
</dbReference>
<evidence type="ECO:0000259" key="14">
    <source>
        <dbReference type="PROSITE" id="PS50113"/>
    </source>
</evidence>
<dbReference type="Gene3D" id="3.40.50.2300">
    <property type="match status" value="1"/>
</dbReference>
<keyword evidence="16" id="KW-1185">Reference proteome</keyword>
<dbReference type="Pfam" id="PF00512">
    <property type="entry name" value="HisKA"/>
    <property type="match status" value="1"/>
</dbReference>
<dbReference type="InterPro" id="IPR013656">
    <property type="entry name" value="PAS_4"/>
</dbReference>
<dbReference type="SUPFAM" id="SSF52172">
    <property type="entry name" value="CheY-like"/>
    <property type="match status" value="1"/>
</dbReference>
<dbReference type="SUPFAM" id="SSF47384">
    <property type="entry name" value="Homodimeric domain of signal transducing histidine kinase"/>
    <property type="match status" value="1"/>
</dbReference>
<keyword evidence="6" id="KW-0418">Kinase</keyword>
<dbReference type="Proteomes" id="UP000585681">
    <property type="component" value="Unassembled WGS sequence"/>
</dbReference>
<gene>
    <name evidence="15" type="ORF">GGR17_002558</name>
</gene>
<dbReference type="CDD" id="cd00130">
    <property type="entry name" value="PAS"/>
    <property type="match status" value="1"/>
</dbReference>
<dbReference type="RefSeq" id="WP_183314783.1">
    <property type="nucleotide sequence ID" value="NZ_JACIEQ010000003.1"/>
</dbReference>
<comment type="catalytic activity">
    <reaction evidence="1">
        <text>ATP + protein L-histidine = ADP + protein N-phospho-L-histidine.</text>
        <dbReference type="EC" id="2.7.13.3"/>
    </reaction>
</comment>
<proteinExistence type="predicted"/>
<organism evidence="15 16">
    <name type="scientific">Actibacterium naphthalenivorans</name>
    <dbReference type="NCBI Taxonomy" id="1614693"/>
    <lineage>
        <taxon>Bacteria</taxon>
        <taxon>Pseudomonadati</taxon>
        <taxon>Pseudomonadota</taxon>
        <taxon>Alphaproteobacteria</taxon>
        <taxon>Rhodobacterales</taxon>
        <taxon>Roseobacteraceae</taxon>
        <taxon>Actibacterium</taxon>
    </lineage>
</organism>
<keyword evidence="10" id="KW-1133">Transmembrane helix</keyword>
<dbReference type="InterPro" id="IPR005467">
    <property type="entry name" value="His_kinase_dom"/>
</dbReference>
<dbReference type="GO" id="GO:0000155">
    <property type="term" value="F:phosphorelay sensor kinase activity"/>
    <property type="evidence" value="ECO:0007669"/>
    <property type="project" value="InterPro"/>
</dbReference>
<feature type="domain" description="PAC" evidence="14">
    <location>
        <begin position="314"/>
        <end position="368"/>
    </location>
</feature>
<dbReference type="PROSITE" id="PS50109">
    <property type="entry name" value="HIS_KIN"/>
    <property type="match status" value="1"/>
</dbReference>
<dbReference type="SMART" id="SM00448">
    <property type="entry name" value="REC"/>
    <property type="match status" value="1"/>
</dbReference>
<evidence type="ECO:0000256" key="9">
    <source>
        <dbReference type="PROSITE-ProRule" id="PRU00169"/>
    </source>
</evidence>
<dbReference type="Pfam" id="PF02518">
    <property type="entry name" value="HATPase_c"/>
    <property type="match status" value="1"/>
</dbReference>
<dbReference type="EC" id="2.7.13.3" evidence="2"/>
<keyword evidence="10" id="KW-0812">Transmembrane</keyword>
<dbReference type="InterPro" id="IPR036097">
    <property type="entry name" value="HisK_dim/P_sf"/>
</dbReference>
<dbReference type="InterPro" id="IPR003594">
    <property type="entry name" value="HATPase_dom"/>
</dbReference>
<evidence type="ECO:0000256" key="2">
    <source>
        <dbReference type="ARBA" id="ARBA00012438"/>
    </source>
</evidence>
<dbReference type="PROSITE" id="PS50112">
    <property type="entry name" value="PAS"/>
    <property type="match status" value="1"/>
</dbReference>